<dbReference type="PANTHER" id="PTHR33841:SF1">
    <property type="entry name" value="DNA METHYLTRANSFERASE A"/>
    <property type="match status" value="1"/>
</dbReference>
<sequence>MLAFHAVHTEGGLLPQDILQRVALEDKTLAGLSPEAYHLDPGERIRDAVNRAWSRLTVAWRGFQTALAKLPEGDPATTVTRERWLLPLFEVLGYGRLVAKGSALDIGGKSYAISHVWNNSPIHLLGCRVDLDTKQKGVAGAAAASPHGIVQDLLNRSDGHLWGVVSNGHVLRLLRDHHSLTQQAYVEFDLQAIFDGEAFSEFLLLWLVCHQSRVEAEKPAECWLERWFQTARDEGVRALDRLRAGVIGAIEALGTGFLRHRANKGLHAALEKSQLDKQDYYRQLLRLVYRLIFLFVAEDRGALLDPRASEPARARYERFYTTRRLRELAGKRRGGPHGDLWQQLRLIMGALEGGSPELGLPALGSFLWRREATHDLNALELANEDLLAALKALCYVEQGRARHAVSWRNIGAEELGSVYESLLELHPDIHKEAARFELSTAAGHERKTTGSYYTPTSLVDCLLDSALDPVLDEAASKPDPEKAILDLKVCDPACGSGHFLVAAARRIAMRLATVRSGGEEPSPPEVQRALRDVVGRCIYGVDLNPMAVELCKVSLWMEAIEPGKPLSFLESHIQQGNALLGATPALMAKGIPDEAFEPIEGDDKEVAKRLKKRNREARKGQGTLFADFAKGPPASTYARITTAVGLVEADRDDDIAGLRKKEEDWEQLTASEDFRKAMFLADAWCAAFVWPKQKGVLEDGAITEDLWRRMEKDISVVPAATRREVSRIAREYSFFHWHLAFAQVFFAPDNTERTKDETAGWSGGFDVMLGNPPWDTLSPDAKEFFSAFDPSIRTQDRDGQAELIEKLLLDESVAAAWGRTRRHLFHSARFFKISGRFTLFAPGNLGKGDFNIFRMFVELALRLVRLGGYSSQIVPDGLYNGANSTSLRKALFDEYGLLTLLAFENQSGAWFPGVHRSQKFCIYSSRRGTEVRYFRAAFGLRTLSQLAEAVRANLLEVPVDTVHNFSPDTLAFAEFQGQRDIDLATKMYSIWPKFGDSSAGPPYREYLYEIDLADDRGLLSEDRAGLPLYEGRMVGQYDHRAKGYRSGRGRSAEWEEFAFGDSQKAICPQWYIPRNKVPKKSVGRSLIYRFGFCDVASPSNERSFVAALLPPGCLAGHTVPTIYFGDGFDWYSAICLAVANSFCMDYLVRQKINLHVTFLVFDSLPFPRLSLESPIVGKLVLLVLRLICTASEMIDFWNSMEKHGWVTAVPRGGSPPGIVDEEQRLRVVAEVEAVVAYDLYRLDRDELAYVMDAFPIVERRDVQKYGRYRTKELVLEAYDARVSADSVQS</sequence>
<evidence type="ECO:0000313" key="8">
    <source>
        <dbReference type="Proteomes" id="UP000075420"/>
    </source>
</evidence>
<dbReference type="GO" id="GO:0032259">
    <property type="term" value="P:methylation"/>
    <property type="evidence" value="ECO:0007669"/>
    <property type="project" value="UniProtKB-KW"/>
</dbReference>
<dbReference type="GO" id="GO:0006304">
    <property type="term" value="P:DNA modification"/>
    <property type="evidence" value="ECO:0007669"/>
    <property type="project" value="InterPro"/>
</dbReference>
<dbReference type="Proteomes" id="UP000075420">
    <property type="component" value="Unassembled WGS sequence"/>
</dbReference>
<accession>A0A150P288</accession>
<evidence type="ECO:0000256" key="1">
    <source>
        <dbReference type="ARBA" id="ARBA00011900"/>
    </source>
</evidence>
<evidence type="ECO:0000259" key="6">
    <source>
        <dbReference type="Pfam" id="PF07669"/>
    </source>
</evidence>
<dbReference type="SUPFAM" id="SSF53335">
    <property type="entry name" value="S-adenosyl-L-methionine-dependent methyltransferases"/>
    <property type="match status" value="1"/>
</dbReference>
<evidence type="ECO:0000256" key="2">
    <source>
        <dbReference type="ARBA" id="ARBA00022603"/>
    </source>
</evidence>
<name>A0A150P288_SORCE</name>
<keyword evidence="3" id="KW-0808">Transferase</keyword>
<organism evidence="7 8">
    <name type="scientific">Sorangium cellulosum</name>
    <name type="common">Polyangium cellulosum</name>
    <dbReference type="NCBI Taxonomy" id="56"/>
    <lineage>
        <taxon>Bacteria</taxon>
        <taxon>Pseudomonadati</taxon>
        <taxon>Myxococcota</taxon>
        <taxon>Polyangia</taxon>
        <taxon>Polyangiales</taxon>
        <taxon>Polyangiaceae</taxon>
        <taxon>Sorangium</taxon>
    </lineage>
</organism>
<dbReference type="InterPro" id="IPR050953">
    <property type="entry name" value="N4_N6_ade-DNA_methylase"/>
</dbReference>
<dbReference type="EC" id="2.1.1.72" evidence="1"/>
<feature type="domain" description="Type II methyltransferase M.TaqI-like" evidence="6">
    <location>
        <begin position="537"/>
        <end position="778"/>
    </location>
</feature>
<comment type="caution">
    <text evidence="7">The sequence shown here is derived from an EMBL/GenBank/DDBJ whole genome shotgun (WGS) entry which is preliminary data.</text>
</comment>
<protein>
    <recommendedName>
        <fullName evidence="1">site-specific DNA-methyltransferase (adenine-specific)</fullName>
        <ecNumber evidence="1">2.1.1.72</ecNumber>
    </recommendedName>
</protein>
<keyword evidence="4" id="KW-0949">S-adenosyl-L-methionine</keyword>
<proteinExistence type="predicted"/>
<dbReference type="PRINTS" id="PR00507">
    <property type="entry name" value="N12N6MTFRASE"/>
</dbReference>
<dbReference type="InterPro" id="IPR011639">
    <property type="entry name" value="MethylTrfase_TaqI-like_dom"/>
</dbReference>
<keyword evidence="2" id="KW-0489">Methyltransferase</keyword>
<dbReference type="Gene3D" id="3.40.50.150">
    <property type="entry name" value="Vaccinia Virus protein VP39"/>
    <property type="match status" value="2"/>
</dbReference>
<dbReference type="Pfam" id="PF07669">
    <property type="entry name" value="Eco57I"/>
    <property type="match status" value="1"/>
</dbReference>
<dbReference type="EMBL" id="JELY01003358">
    <property type="protein sequence ID" value="KYF49453.1"/>
    <property type="molecule type" value="Genomic_DNA"/>
</dbReference>
<dbReference type="PANTHER" id="PTHR33841">
    <property type="entry name" value="DNA METHYLTRANSFERASE YEEA-RELATED"/>
    <property type="match status" value="1"/>
</dbReference>
<evidence type="ECO:0000256" key="5">
    <source>
        <dbReference type="ARBA" id="ARBA00047942"/>
    </source>
</evidence>
<dbReference type="InterPro" id="IPR029063">
    <property type="entry name" value="SAM-dependent_MTases_sf"/>
</dbReference>
<gene>
    <name evidence="7" type="ORF">BE08_33025</name>
</gene>
<reference evidence="7 8" key="1">
    <citation type="submission" date="2014-02" db="EMBL/GenBank/DDBJ databases">
        <title>The small core and large imbalanced accessory genome model reveals a collaborative survival strategy of Sorangium cellulosum strains in nature.</title>
        <authorList>
            <person name="Han K."/>
            <person name="Peng R."/>
            <person name="Blom J."/>
            <person name="Li Y.-Z."/>
        </authorList>
    </citation>
    <scope>NUCLEOTIDE SEQUENCE [LARGE SCALE GENOMIC DNA]</scope>
    <source>
        <strain evidence="7 8">So0157-25</strain>
    </source>
</reference>
<evidence type="ECO:0000256" key="3">
    <source>
        <dbReference type="ARBA" id="ARBA00022679"/>
    </source>
</evidence>
<dbReference type="GO" id="GO:0009007">
    <property type="term" value="F:site-specific DNA-methyltransferase (adenine-specific) activity"/>
    <property type="evidence" value="ECO:0007669"/>
    <property type="project" value="UniProtKB-EC"/>
</dbReference>
<evidence type="ECO:0000256" key="4">
    <source>
        <dbReference type="ARBA" id="ARBA00022691"/>
    </source>
</evidence>
<evidence type="ECO:0000313" key="7">
    <source>
        <dbReference type="EMBL" id="KYF49453.1"/>
    </source>
</evidence>
<comment type="catalytic activity">
    <reaction evidence="5">
        <text>a 2'-deoxyadenosine in DNA + S-adenosyl-L-methionine = an N(6)-methyl-2'-deoxyadenosine in DNA + S-adenosyl-L-homocysteine + H(+)</text>
        <dbReference type="Rhea" id="RHEA:15197"/>
        <dbReference type="Rhea" id="RHEA-COMP:12418"/>
        <dbReference type="Rhea" id="RHEA-COMP:12419"/>
        <dbReference type="ChEBI" id="CHEBI:15378"/>
        <dbReference type="ChEBI" id="CHEBI:57856"/>
        <dbReference type="ChEBI" id="CHEBI:59789"/>
        <dbReference type="ChEBI" id="CHEBI:90615"/>
        <dbReference type="ChEBI" id="CHEBI:90616"/>
        <dbReference type="EC" id="2.1.1.72"/>
    </reaction>
</comment>